<accession>A0ACC1N8Z9</accession>
<organism evidence="1 2">
    <name type="scientific">Zarea fungicola</name>
    <dbReference type="NCBI Taxonomy" id="93591"/>
    <lineage>
        <taxon>Eukaryota</taxon>
        <taxon>Fungi</taxon>
        <taxon>Dikarya</taxon>
        <taxon>Ascomycota</taxon>
        <taxon>Pezizomycotina</taxon>
        <taxon>Sordariomycetes</taxon>
        <taxon>Hypocreomycetidae</taxon>
        <taxon>Hypocreales</taxon>
        <taxon>Cordycipitaceae</taxon>
        <taxon>Zarea</taxon>
    </lineage>
</organism>
<comment type="caution">
    <text evidence="1">The sequence shown here is derived from an EMBL/GenBank/DDBJ whole genome shotgun (WGS) entry which is preliminary data.</text>
</comment>
<dbReference type="Proteomes" id="UP001143910">
    <property type="component" value="Unassembled WGS sequence"/>
</dbReference>
<evidence type="ECO:0000313" key="2">
    <source>
        <dbReference type="Proteomes" id="UP001143910"/>
    </source>
</evidence>
<keyword evidence="2" id="KW-1185">Reference proteome</keyword>
<proteinExistence type="predicted"/>
<sequence length="286" mass="31470">MSSESSIYLLNHGTQGHERARLDKQHYSWLQLTEGRLIPPNIEKHLASLGRDIAIADAGTGSGIWLTSLASSLPPTARLDGYDFDSSKFPDRSELPANVNLLFGDVFQPFPAELAGLYDVVHVRALTYVLKADQWLSVTKNLLSLVRPGGYLMWEDTGYTSWQCVPMTESFAKLLGTDARYAKSVGRDLTAPLPFKGYFEQAGLINCTREEFSTYSLPKDLQKAAGLVVPDGVGKALQGVAKSGGLEWAQSEEDVEVVMDEIRADINNGVVQVGYSFHWTVGQRPE</sequence>
<dbReference type="EMBL" id="JANJQO010000703">
    <property type="protein sequence ID" value="KAJ2975478.1"/>
    <property type="molecule type" value="Genomic_DNA"/>
</dbReference>
<evidence type="ECO:0000313" key="1">
    <source>
        <dbReference type="EMBL" id="KAJ2975478.1"/>
    </source>
</evidence>
<reference evidence="1" key="1">
    <citation type="submission" date="2022-08" db="EMBL/GenBank/DDBJ databases">
        <title>Genome Sequence of Lecanicillium fungicola.</title>
        <authorList>
            <person name="Buettner E."/>
        </authorList>
    </citation>
    <scope>NUCLEOTIDE SEQUENCE</scope>
    <source>
        <strain evidence="1">Babe33</strain>
    </source>
</reference>
<gene>
    <name evidence="1" type="ORF">NQ176_g5496</name>
</gene>
<protein>
    <submittedName>
        <fullName evidence="1">Uncharacterized protein</fullName>
    </submittedName>
</protein>
<name>A0ACC1N8Z9_9HYPO</name>